<accession>A0A382LI75</accession>
<sequence length="36" mass="4050">MTSDQKAIIIWLGPQLDSMGLQSLLQSFVNHQNSTF</sequence>
<reference evidence="1" key="1">
    <citation type="submission" date="2018-05" db="EMBL/GenBank/DDBJ databases">
        <authorList>
            <person name="Lanie J.A."/>
            <person name="Ng W.-L."/>
            <person name="Kazmierczak K.M."/>
            <person name="Andrzejewski T.M."/>
            <person name="Davidsen T.M."/>
            <person name="Wayne K.J."/>
            <person name="Tettelin H."/>
            <person name="Glass J.I."/>
            <person name="Rusch D."/>
            <person name="Podicherti R."/>
            <person name="Tsui H.-C.T."/>
            <person name="Winkler M.E."/>
        </authorList>
    </citation>
    <scope>NUCLEOTIDE SEQUENCE</scope>
</reference>
<protein>
    <submittedName>
        <fullName evidence="1">Uncharacterized protein</fullName>
    </submittedName>
</protein>
<name>A0A382LI75_9ZZZZ</name>
<dbReference type="AlphaFoldDB" id="A0A382LI75"/>
<proteinExistence type="predicted"/>
<evidence type="ECO:0000313" key="1">
    <source>
        <dbReference type="EMBL" id="SVC36276.1"/>
    </source>
</evidence>
<gene>
    <name evidence="1" type="ORF">METZ01_LOCUS289130</name>
</gene>
<organism evidence="1">
    <name type="scientific">marine metagenome</name>
    <dbReference type="NCBI Taxonomy" id="408172"/>
    <lineage>
        <taxon>unclassified sequences</taxon>
        <taxon>metagenomes</taxon>
        <taxon>ecological metagenomes</taxon>
    </lineage>
</organism>
<dbReference type="EMBL" id="UINC01087148">
    <property type="protein sequence ID" value="SVC36276.1"/>
    <property type="molecule type" value="Genomic_DNA"/>
</dbReference>